<sequence>MVYASLNSFCETEVSSALAKQQLLNEIAAGQKELHGTLDVEYNVYQLVIRFKDNHVELWDTMMHYDKDQEPYTTTLKAFLKELAEYVPGTFPAEYVPSRST</sequence>
<organism evidence="1 2">
    <name type="scientific">Hymenobacter elongatus</name>
    <dbReference type="NCBI Taxonomy" id="877208"/>
    <lineage>
        <taxon>Bacteria</taxon>
        <taxon>Pseudomonadati</taxon>
        <taxon>Bacteroidota</taxon>
        <taxon>Cytophagia</taxon>
        <taxon>Cytophagales</taxon>
        <taxon>Hymenobacteraceae</taxon>
        <taxon>Hymenobacter</taxon>
    </lineage>
</organism>
<accession>A0A4Z0PK19</accession>
<reference evidence="1 2" key="1">
    <citation type="submission" date="2019-04" db="EMBL/GenBank/DDBJ databases">
        <authorList>
            <person name="Feng G."/>
            <person name="Zhang J."/>
            <person name="Zhu H."/>
        </authorList>
    </citation>
    <scope>NUCLEOTIDE SEQUENCE [LARGE SCALE GENOMIC DNA]</scope>
    <source>
        <strain evidence="1 2">JCM 17223</strain>
    </source>
</reference>
<protein>
    <submittedName>
        <fullName evidence="1">Uncharacterized protein</fullName>
    </submittedName>
</protein>
<evidence type="ECO:0000313" key="1">
    <source>
        <dbReference type="EMBL" id="TGE15801.1"/>
    </source>
</evidence>
<dbReference type="OrthoDB" id="886955at2"/>
<dbReference type="Proteomes" id="UP000297739">
    <property type="component" value="Unassembled WGS sequence"/>
</dbReference>
<evidence type="ECO:0000313" key="2">
    <source>
        <dbReference type="Proteomes" id="UP000297739"/>
    </source>
</evidence>
<gene>
    <name evidence="1" type="ORF">E5J99_11425</name>
</gene>
<comment type="caution">
    <text evidence="1">The sequence shown here is derived from an EMBL/GenBank/DDBJ whole genome shotgun (WGS) entry which is preliminary data.</text>
</comment>
<dbReference type="EMBL" id="SRLD01000020">
    <property type="protein sequence ID" value="TGE15801.1"/>
    <property type="molecule type" value="Genomic_DNA"/>
</dbReference>
<dbReference type="AlphaFoldDB" id="A0A4Z0PK19"/>
<proteinExistence type="predicted"/>
<keyword evidence="2" id="KW-1185">Reference proteome</keyword>
<name>A0A4Z0PK19_9BACT</name>
<dbReference type="RefSeq" id="WP_135497939.1">
    <property type="nucleotide sequence ID" value="NZ_SRLD01000020.1"/>
</dbReference>